<comment type="caution">
    <text evidence="9">The sequence shown here is derived from an EMBL/GenBank/DDBJ whole genome shotgun (WGS) entry which is preliminary data.</text>
</comment>
<dbReference type="InterPro" id="IPR009617">
    <property type="entry name" value="Seipin"/>
</dbReference>
<evidence type="ECO:0000313" key="9">
    <source>
        <dbReference type="EMBL" id="GLI59271.1"/>
    </source>
</evidence>
<evidence type="ECO:0000256" key="1">
    <source>
        <dbReference type="ARBA" id="ARBA00004477"/>
    </source>
</evidence>
<evidence type="ECO:0000313" key="10">
    <source>
        <dbReference type="Proteomes" id="UP001165090"/>
    </source>
</evidence>
<evidence type="ECO:0008006" key="11">
    <source>
        <dbReference type="Google" id="ProtNLM"/>
    </source>
</evidence>
<gene>
    <name evidence="9" type="ORF">VaNZ11_001120</name>
</gene>
<dbReference type="EMBL" id="BSDZ01000004">
    <property type="protein sequence ID" value="GLI59271.1"/>
    <property type="molecule type" value="Genomic_DNA"/>
</dbReference>
<dbReference type="Proteomes" id="UP001165090">
    <property type="component" value="Unassembled WGS sequence"/>
</dbReference>
<keyword evidence="10" id="KW-1185">Reference proteome</keyword>
<evidence type="ECO:0000256" key="4">
    <source>
        <dbReference type="ARBA" id="ARBA00022989"/>
    </source>
</evidence>
<dbReference type="CDD" id="cd23995">
    <property type="entry name" value="Seipin_BSCL2_like"/>
    <property type="match status" value="1"/>
</dbReference>
<sequence length="585" mass="62718">MTARPYLCYIQECALTSFHNVIFRSSMLCRLTRLVPAAVTCGALLSFLLALLGYSSLGFLYLTRRYAPASDNYVRPLHFDYTGYVAVAWAPMSPNLREQAAFQKNLVLSGSAANLLPRSQFLPSGSQVAVHVVLTIPADHTDLFQVTGDLMTNTTYIAARSTRTYINTPKPYLYRLAKQLIFMPLHVLGWGNGDWAHVDLQLFDEYEYCEDAPVTMFRARLSSRNASRGGLPPPPVHRAELHVRLRLGFFRTALFWLRPGLVASVVLLLIGLMASISGTVCGFALLIVAFFLRRWIAKSVAEREKGKLQRGALPPALARSQPYRKFADAVTYSLTHGQYYRGGVTNMVMATTEQDDISSPFGMQASNRAIRQVSSSSEALKACEANTKAAGGDGSARIPLIPVDSAAWSGSSSEASTYNAGGLAAPAAPSTVDTVPTDKRPGSTRTSSLPMPPAAAEDKEREGASSPAARGAGRGQAAAAPSAMPTDSEQPSVANGGSDAPEQAGDSAGQDLDRNVSIDESSEDFAGSEQGQQEYGEQGSVANGKSPGMAREGSPEGQFSDLEPQADNEAVGSALRRRAVFAWKA</sequence>
<feature type="compositionally biased region" description="Low complexity" evidence="7">
    <location>
        <begin position="407"/>
        <end position="416"/>
    </location>
</feature>
<evidence type="ECO:0000256" key="6">
    <source>
        <dbReference type="ARBA" id="ARBA00023136"/>
    </source>
</evidence>
<keyword evidence="6 8" id="KW-0472">Membrane</keyword>
<protein>
    <recommendedName>
        <fullName evidence="11">Seipin</fullName>
    </recommendedName>
</protein>
<evidence type="ECO:0000256" key="8">
    <source>
        <dbReference type="SAM" id="Phobius"/>
    </source>
</evidence>
<comment type="subcellular location">
    <subcellularLocation>
        <location evidence="1">Endoplasmic reticulum membrane</location>
        <topology evidence="1">Multi-pass membrane protein</topology>
    </subcellularLocation>
</comment>
<keyword evidence="3" id="KW-0256">Endoplasmic reticulum</keyword>
<feature type="transmembrane region" description="Helical" evidence="8">
    <location>
        <begin position="276"/>
        <end position="296"/>
    </location>
</feature>
<feature type="compositionally biased region" description="Low complexity" evidence="7">
    <location>
        <begin position="464"/>
        <end position="483"/>
    </location>
</feature>
<evidence type="ECO:0000256" key="5">
    <source>
        <dbReference type="ARBA" id="ARBA00023098"/>
    </source>
</evidence>
<dbReference type="Pfam" id="PF06775">
    <property type="entry name" value="Seipin"/>
    <property type="match status" value="1"/>
</dbReference>
<feature type="compositionally biased region" description="Low complexity" evidence="7">
    <location>
        <begin position="527"/>
        <end position="540"/>
    </location>
</feature>
<evidence type="ECO:0000256" key="2">
    <source>
        <dbReference type="ARBA" id="ARBA00022692"/>
    </source>
</evidence>
<keyword evidence="5" id="KW-0443">Lipid metabolism</keyword>
<organism evidence="9 10">
    <name type="scientific">Volvox africanus</name>
    <dbReference type="NCBI Taxonomy" id="51714"/>
    <lineage>
        <taxon>Eukaryota</taxon>
        <taxon>Viridiplantae</taxon>
        <taxon>Chlorophyta</taxon>
        <taxon>core chlorophytes</taxon>
        <taxon>Chlorophyceae</taxon>
        <taxon>CS clade</taxon>
        <taxon>Chlamydomonadales</taxon>
        <taxon>Volvocaceae</taxon>
        <taxon>Volvox</taxon>
    </lineage>
</organism>
<reference evidence="9 10" key="1">
    <citation type="journal article" date="2023" name="IScience">
        <title>Expanded male sex-determining region conserved during the evolution of homothallism in the green alga Volvox.</title>
        <authorList>
            <person name="Yamamoto K."/>
            <person name="Matsuzaki R."/>
            <person name="Mahakham W."/>
            <person name="Heman W."/>
            <person name="Sekimoto H."/>
            <person name="Kawachi M."/>
            <person name="Minakuchi Y."/>
            <person name="Toyoda A."/>
            <person name="Nozaki H."/>
        </authorList>
    </citation>
    <scope>NUCLEOTIDE SEQUENCE [LARGE SCALE GENOMIC DNA]</scope>
    <source>
        <strain evidence="9 10">NIES-4468</strain>
    </source>
</reference>
<accession>A0ABQ5RQA3</accession>
<proteinExistence type="predicted"/>
<feature type="region of interest" description="Disordered" evidence="7">
    <location>
        <begin position="407"/>
        <end position="571"/>
    </location>
</feature>
<dbReference type="PANTHER" id="PTHR21212:SF0">
    <property type="entry name" value="SEIPIN"/>
    <property type="match status" value="1"/>
</dbReference>
<keyword evidence="2 8" id="KW-0812">Transmembrane</keyword>
<name>A0ABQ5RQA3_9CHLO</name>
<evidence type="ECO:0000256" key="3">
    <source>
        <dbReference type="ARBA" id="ARBA00022824"/>
    </source>
</evidence>
<keyword evidence="4 8" id="KW-1133">Transmembrane helix</keyword>
<dbReference type="PANTHER" id="PTHR21212">
    <property type="entry name" value="BERNARDINELLI-SEIP CONGENITAL LIPODYSTROPHY 2 HOMOLOG BSCL2 PROTEIN"/>
    <property type="match status" value="1"/>
</dbReference>
<feature type="transmembrane region" description="Helical" evidence="8">
    <location>
        <begin position="34"/>
        <end position="62"/>
    </location>
</feature>
<feature type="compositionally biased region" description="Polar residues" evidence="7">
    <location>
        <begin position="485"/>
        <end position="495"/>
    </location>
</feature>
<evidence type="ECO:0000256" key="7">
    <source>
        <dbReference type="SAM" id="MobiDB-lite"/>
    </source>
</evidence>